<dbReference type="Proteomes" id="UP000006461">
    <property type="component" value="Chromosome"/>
</dbReference>
<dbReference type="AlphaFoldDB" id="I4F417"/>
<keyword evidence="2" id="KW-1133">Transmembrane helix</keyword>
<proteinExistence type="predicted"/>
<evidence type="ECO:0000313" key="3">
    <source>
        <dbReference type="EMBL" id="CCH90380.1"/>
    </source>
</evidence>
<keyword evidence="2" id="KW-0472">Membrane</keyword>
<evidence type="ECO:0000256" key="2">
    <source>
        <dbReference type="SAM" id="Phobius"/>
    </source>
</evidence>
<reference evidence="3 4" key="1">
    <citation type="journal article" date="2012" name="J. Bacteriol.">
        <title>Genome Sequence of Radiation-Resistant Modestobacter marinus Strain BC501, a Representative Actinobacterium That Thrives on Calcareous Stone Surfaces.</title>
        <authorList>
            <person name="Normand P."/>
            <person name="Gury J."/>
            <person name="Pujic P."/>
            <person name="Chouaia B."/>
            <person name="Crotti E."/>
            <person name="Brusetti L."/>
            <person name="Daffonchio D."/>
            <person name="Vacherie B."/>
            <person name="Barbe V."/>
            <person name="Medigue C."/>
            <person name="Calteau A."/>
            <person name="Ghodhbane-Gtari F."/>
            <person name="Essoussi I."/>
            <person name="Nouioui I."/>
            <person name="Abbassi-Ghozzi I."/>
            <person name="Gtari M."/>
        </authorList>
    </citation>
    <scope>NUCLEOTIDE SEQUENCE [LARGE SCALE GENOMIC DNA]</scope>
    <source>
        <strain evidence="4">BC 501</strain>
    </source>
</reference>
<dbReference type="PATRIC" id="fig|477641.3.peg.4700"/>
<feature type="region of interest" description="Disordered" evidence="1">
    <location>
        <begin position="248"/>
        <end position="346"/>
    </location>
</feature>
<accession>I4F417</accession>
<feature type="compositionally biased region" description="Low complexity" evidence="1">
    <location>
        <begin position="283"/>
        <end position="322"/>
    </location>
</feature>
<dbReference type="HOGENOM" id="CLU_655003_0_0_11"/>
<dbReference type="eggNOG" id="COG3170">
    <property type="taxonomic scope" value="Bacteria"/>
</dbReference>
<gene>
    <name evidence="3" type="ordered locus">MODMU_5000</name>
</gene>
<organism evidence="3 4">
    <name type="scientific">Modestobacter italicus (strain DSM 44449 / CECT 9708 / BC 501)</name>
    <dbReference type="NCBI Taxonomy" id="2732864"/>
    <lineage>
        <taxon>Bacteria</taxon>
        <taxon>Bacillati</taxon>
        <taxon>Actinomycetota</taxon>
        <taxon>Actinomycetes</taxon>
        <taxon>Geodermatophilales</taxon>
        <taxon>Geodermatophilaceae</taxon>
        <taxon>Modestobacter</taxon>
    </lineage>
</organism>
<name>I4F417_MODI5</name>
<feature type="compositionally biased region" description="Low complexity" evidence="1">
    <location>
        <begin position="8"/>
        <end position="19"/>
    </location>
</feature>
<feature type="compositionally biased region" description="Pro residues" evidence="1">
    <location>
        <begin position="268"/>
        <end position="282"/>
    </location>
</feature>
<feature type="region of interest" description="Disordered" evidence="1">
    <location>
        <begin position="1"/>
        <end position="20"/>
    </location>
</feature>
<evidence type="ECO:0000256" key="1">
    <source>
        <dbReference type="SAM" id="MobiDB-lite"/>
    </source>
</evidence>
<evidence type="ECO:0000313" key="4">
    <source>
        <dbReference type="Proteomes" id="UP000006461"/>
    </source>
</evidence>
<dbReference type="OMA" id="HDASEGH"/>
<evidence type="ECO:0008006" key="5">
    <source>
        <dbReference type="Google" id="ProtNLM"/>
    </source>
</evidence>
<feature type="compositionally biased region" description="Pro residues" evidence="1">
    <location>
        <begin position="329"/>
        <end position="346"/>
    </location>
</feature>
<dbReference type="STRING" id="477641.MODMU_5000"/>
<dbReference type="OrthoDB" id="3402808at2"/>
<protein>
    <recommendedName>
        <fullName evidence="5">DUF5667 domain-containing protein</fullName>
    </recommendedName>
</protein>
<dbReference type="KEGG" id="mmar:MODMU_5000"/>
<dbReference type="EMBL" id="FO203431">
    <property type="protein sequence ID" value="CCH90380.1"/>
    <property type="molecule type" value="Genomic_DNA"/>
</dbReference>
<sequence length="396" mass="38669">MTGHDDGAPGAARRGVGPARSEEALLGRLQALAAEHAATPDEDFRTATRARLVAMAAVRSPAAARAPRRRTRLTAGLVAAALTLAALGGLLASAQGARPGDLLYGVKRGGEQTRLALAGDDRGLTLLGFATTRLDELGQLVGVQPHAAPVAGVVPAGSPVLAAGPDLDLVVDTLQTMDAQTAEGTAALTTTAVTHADTGALTVLTGWADAQQAGIDRLARAVPPGAEATLTAARDLAVRVAARGADLGRALGCPVGPSTGGTDELGPRPAPCPAEPAPPAAPPTAAGTTAPSTTAAVPATPSSAPTSAVPAVPTSAAPAPTSRTGQPLPSLPVPSRPAPSLPAPSLPVPTLPVPSLPLPSLPGGPAPSAPPGPVVSVPPVVPGVSVCLPPLITVGC</sequence>
<feature type="transmembrane region" description="Helical" evidence="2">
    <location>
        <begin position="73"/>
        <end position="92"/>
    </location>
</feature>
<keyword evidence="4" id="KW-1185">Reference proteome</keyword>
<keyword evidence="2" id="KW-0812">Transmembrane</keyword>